<organism evidence="1 2">
    <name type="scientific">Clonostachys rosea f. rosea IK726</name>
    <dbReference type="NCBI Taxonomy" id="1349383"/>
    <lineage>
        <taxon>Eukaryota</taxon>
        <taxon>Fungi</taxon>
        <taxon>Dikarya</taxon>
        <taxon>Ascomycota</taxon>
        <taxon>Pezizomycotina</taxon>
        <taxon>Sordariomycetes</taxon>
        <taxon>Hypocreomycetidae</taxon>
        <taxon>Hypocreales</taxon>
        <taxon>Bionectriaceae</taxon>
        <taxon>Clonostachys</taxon>
    </lineage>
</organism>
<gene>
    <name evidence="1" type="ORF">CRV2_00012283</name>
</gene>
<name>A0ACA9TX39_BIOOC</name>
<comment type="caution">
    <text evidence="1">The sequence shown here is derived from an EMBL/GenBank/DDBJ whole genome shotgun (WGS) entry which is preliminary data.</text>
</comment>
<evidence type="ECO:0000313" key="2">
    <source>
        <dbReference type="Proteomes" id="UP000836387"/>
    </source>
</evidence>
<protein>
    <submittedName>
        <fullName evidence="1">Uncharacterized protein</fullName>
    </submittedName>
</protein>
<evidence type="ECO:0000313" key="1">
    <source>
        <dbReference type="EMBL" id="CAG9945545.1"/>
    </source>
</evidence>
<reference evidence="1" key="2">
    <citation type="submission" date="2021-10" db="EMBL/GenBank/DDBJ databases">
        <authorList>
            <person name="Piombo E."/>
        </authorList>
    </citation>
    <scope>NUCLEOTIDE SEQUENCE</scope>
</reference>
<proteinExistence type="predicted"/>
<reference evidence="1" key="1">
    <citation type="submission" date="2020-04" db="EMBL/GenBank/DDBJ databases">
        <authorList>
            <person name="Broberg M."/>
        </authorList>
    </citation>
    <scope>NUCLEOTIDE SEQUENCE</scope>
</reference>
<accession>A0ACA9TX39</accession>
<dbReference type="EMBL" id="CADEHS020000009">
    <property type="protein sequence ID" value="CAG9945545.1"/>
    <property type="molecule type" value="Genomic_DNA"/>
</dbReference>
<sequence>MMLLVDLLQGIRAEIHIELEKDRYPERTTPRCGPATSQEALDGMLQPLEEMLNKQYTILEAKLTDLVHKHFDKSQEEAAMAATAGKPTPLTPTWRTAVTVLRDTRGLGPGT</sequence>
<dbReference type="Proteomes" id="UP000836387">
    <property type="component" value="Unassembled WGS sequence"/>
</dbReference>
<keyword evidence="2" id="KW-1185">Reference proteome</keyword>